<dbReference type="InterPro" id="IPR022935">
    <property type="entry name" value="ClpS"/>
</dbReference>
<accession>A0A9W7DPS8</accession>
<protein>
    <recommendedName>
        <fullName evidence="2">Adaptor protein ClpS core domain-containing protein</fullName>
    </recommendedName>
</protein>
<dbReference type="OrthoDB" id="2013930at2759"/>
<dbReference type="Proteomes" id="UP001165082">
    <property type="component" value="Unassembled WGS sequence"/>
</dbReference>
<gene>
    <name evidence="3" type="ORF">TrRE_jg6984</name>
</gene>
<proteinExistence type="predicted"/>
<dbReference type="Gene3D" id="3.30.1390.10">
    <property type="match status" value="1"/>
</dbReference>
<sequence length="146" mass="15149">MASTGSGGNLSSKLSAIGGATATTLMASTGSGGPSTLVASTGGGSTTLERPKTTPEKKVKKSGARANAGDWEIRLYNDPMNKREYVARCLMETCGLSEGQAFQVMMSAHQNGAAVVGRYAFEQAELYYQSLRGAGLTVDMVKVGDD</sequence>
<dbReference type="AlphaFoldDB" id="A0A9W7DPS8"/>
<dbReference type="GO" id="GO:0030163">
    <property type="term" value="P:protein catabolic process"/>
    <property type="evidence" value="ECO:0007669"/>
    <property type="project" value="InterPro"/>
</dbReference>
<evidence type="ECO:0000259" key="2">
    <source>
        <dbReference type="Pfam" id="PF02617"/>
    </source>
</evidence>
<dbReference type="SUPFAM" id="SSF54736">
    <property type="entry name" value="ClpS-like"/>
    <property type="match status" value="1"/>
</dbReference>
<dbReference type="Pfam" id="PF02617">
    <property type="entry name" value="ClpS"/>
    <property type="match status" value="1"/>
</dbReference>
<evidence type="ECO:0000256" key="1">
    <source>
        <dbReference type="SAM" id="MobiDB-lite"/>
    </source>
</evidence>
<dbReference type="PANTHER" id="PTHR33473:SF17">
    <property type="entry name" value="ATP-DEPENDENT CLP PROTEASE ADAPTER PROTEIN CLPS1, CHLOROPLASTIC"/>
    <property type="match status" value="1"/>
</dbReference>
<comment type="caution">
    <text evidence="3">The sequence shown here is derived from an EMBL/GenBank/DDBJ whole genome shotgun (WGS) entry which is preliminary data.</text>
</comment>
<dbReference type="PANTHER" id="PTHR33473">
    <property type="entry name" value="ATP-DEPENDENT CLP PROTEASE ADAPTER PROTEIN CLPS1, CHLOROPLASTIC"/>
    <property type="match status" value="1"/>
</dbReference>
<feature type="domain" description="Adaptor protein ClpS core" evidence="2">
    <location>
        <begin position="70"/>
        <end position="133"/>
    </location>
</feature>
<evidence type="ECO:0000313" key="3">
    <source>
        <dbReference type="EMBL" id="GMH50177.1"/>
    </source>
</evidence>
<keyword evidence="4" id="KW-1185">Reference proteome</keyword>
<organism evidence="3 4">
    <name type="scientific">Triparma retinervis</name>
    <dbReference type="NCBI Taxonomy" id="2557542"/>
    <lineage>
        <taxon>Eukaryota</taxon>
        <taxon>Sar</taxon>
        <taxon>Stramenopiles</taxon>
        <taxon>Ochrophyta</taxon>
        <taxon>Bolidophyceae</taxon>
        <taxon>Parmales</taxon>
        <taxon>Triparmaceae</taxon>
        <taxon>Triparma</taxon>
    </lineage>
</organism>
<dbReference type="InterPro" id="IPR014719">
    <property type="entry name" value="Ribosomal_bL12_C/ClpS-like"/>
</dbReference>
<reference evidence="3" key="1">
    <citation type="submission" date="2022-07" db="EMBL/GenBank/DDBJ databases">
        <title>Genome analysis of Parmales, a sister group of diatoms, reveals the evolutionary specialization of diatoms from phago-mixotrophs to photoautotrophs.</title>
        <authorList>
            <person name="Ban H."/>
            <person name="Sato S."/>
            <person name="Yoshikawa S."/>
            <person name="Kazumasa Y."/>
            <person name="Nakamura Y."/>
            <person name="Ichinomiya M."/>
            <person name="Saitoh K."/>
            <person name="Sato N."/>
            <person name="Blanc-Mathieu R."/>
            <person name="Endo H."/>
            <person name="Kuwata A."/>
            <person name="Ogata H."/>
        </authorList>
    </citation>
    <scope>NUCLEOTIDE SEQUENCE</scope>
</reference>
<dbReference type="GO" id="GO:0006508">
    <property type="term" value="P:proteolysis"/>
    <property type="evidence" value="ECO:0007669"/>
    <property type="project" value="InterPro"/>
</dbReference>
<dbReference type="EMBL" id="BRXZ01001935">
    <property type="protein sequence ID" value="GMH50177.1"/>
    <property type="molecule type" value="Genomic_DNA"/>
</dbReference>
<feature type="region of interest" description="Disordered" evidence="1">
    <location>
        <begin position="24"/>
        <end position="65"/>
    </location>
</feature>
<name>A0A9W7DPS8_9STRA</name>
<evidence type="ECO:0000313" key="4">
    <source>
        <dbReference type="Proteomes" id="UP001165082"/>
    </source>
</evidence>
<dbReference type="InterPro" id="IPR003769">
    <property type="entry name" value="ClpS_core"/>
</dbReference>